<keyword evidence="7" id="KW-0626">Porin</keyword>
<evidence type="ECO:0000256" key="10">
    <source>
        <dbReference type="SAM" id="Coils"/>
    </source>
</evidence>
<evidence type="ECO:0000256" key="6">
    <source>
        <dbReference type="ARBA" id="ARBA00023065"/>
    </source>
</evidence>
<keyword evidence="12" id="KW-1185">Reference proteome</keyword>
<evidence type="ECO:0000256" key="5">
    <source>
        <dbReference type="ARBA" id="ARBA00022692"/>
    </source>
</evidence>
<evidence type="ECO:0000256" key="7">
    <source>
        <dbReference type="ARBA" id="ARBA00023114"/>
    </source>
</evidence>
<dbReference type="SUPFAM" id="SSF56935">
    <property type="entry name" value="Porins"/>
    <property type="match status" value="1"/>
</dbReference>
<evidence type="ECO:0000256" key="4">
    <source>
        <dbReference type="ARBA" id="ARBA00022452"/>
    </source>
</evidence>
<proteinExistence type="inferred from homology"/>
<keyword evidence="4" id="KW-1134">Transmembrane beta strand</keyword>
<accession>A0A2S7U3D9</accession>
<keyword evidence="9" id="KW-0998">Cell outer membrane</keyword>
<keyword evidence="8" id="KW-0472">Membrane</keyword>
<evidence type="ECO:0000313" key="11">
    <source>
        <dbReference type="EMBL" id="PQJ28832.1"/>
    </source>
</evidence>
<dbReference type="Proteomes" id="UP000239907">
    <property type="component" value="Unassembled WGS sequence"/>
</dbReference>
<dbReference type="PANTHER" id="PTHR38762:SF1">
    <property type="entry name" value="CRYPTIC OUTER MEMBRANE PORIN BGLH-RELATED"/>
    <property type="match status" value="1"/>
</dbReference>
<dbReference type="Pfam" id="PF02264">
    <property type="entry name" value="LamB"/>
    <property type="match status" value="1"/>
</dbReference>
<dbReference type="GO" id="GO:0006811">
    <property type="term" value="P:monoatomic ion transport"/>
    <property type="evidence" value="ECO:0007669"/>
    <property type="project" value="UniProtKB-KW"/>
</dbReference>
<sequence length="538" mass="59270">MVSTVYLFNPQIKKAEVLRRCLRRGSFLLCFTAPLVHAAEAEQDSLIEIKDEIDQLKNSYEDRIAKLETRLLEIEKKERADAQKIERVEKQVQATSAVAVHNTAKLKTVKEDLTESNAKMIKLELEDNEITRGFTFSGYFRSGIGTDDSGNSLEAFKAPNSQSKFRLGNEAETYVETAFGYTFPELDLPDGVEFSIGLRPSYSVPNANSAKSTFSWREAYAQAKGVWAGQKKATFWAGQRFYGRFDVHMTDFYYLDMSGFGGGVENIELGDIGDLSIAWLGGSIDKLDSNGSTELNGVSGKNSLDIRLSDLSVPGGKGMIWLDLADVKDSLKPNGSNVQIEGAAGAAIGFLHESKGFFGGTNRAMVQYGVGAAANFKATEPDYSGIAPPSDQDPLKIDYSDVKHFRFVNDLVVRPSDQWSMQATTVYDSFDTGVAQSGQVDWFSLGLRPVYHLNDYFSLALEAGVDHTRQKGGDSGEVYKITFAPQISPGKDHFSRPSLRLFVTYAAWSDEFIGKVSPQNYGGDSQGLNIGVQAEAWW</sequence>
<dbReference type="GO" id="GO:0009279">
    <property type="term" value="C:cell outer membrane"/>
    <property type="evidence" value="ECO:0007669"/>
    <property type="project" value="UniProtKB-SubCell"/>
</dbReference>
<evidence type="ECO:0000256" key="2">
    <source>
        <dbReference type="ARBA" id="ARBA00007055"/>
    </source>
</evidence>
<comment type="caution">
    <text evidence="11">The sequence shown here is derived from an EMBL/GenBank/DDBJ whole genome shotgun (WGS) entry which is preliminary data.</text>
</comment>
<feature type="coiled-coil region" evidence="10">
    <location>
        <begin position="39"/>
        <end position="77"/>
    </location>
</feature>
<dbReference type="GO" id="GO:0015144">
    <property type="term" value="F:carbohydrate transmembrane transporter activity"/>
    <property type="evidence" value="ECO:0007669"/>
    <property type="project" value="TreeGrafter"/>
</dbReference>
<keyword evidence="5" id="KW-0812">Transmembrane</keyword>
<dbReference type="InterPro" id="IPR036998">
    <property type="entry name" value="Porin_LamB_sf"/>
</dbReference>
<dbReference type="GO" id="GO:0015288">
    <property type="term" value="F:porin activity"/>
    <property type="evidence" value="ECO:0007669"/>
    <property type="project" value="UniProtKB-KW"/>
</dbReference>
<reference evidence="11 12" key="1">
    <citation type="submission" date="2016-12" db="EMBL/GenBank/DDBJ databases">
        <title>Study of bacterial adaptation to deep sea.</title>
        <authorList>
            <person name="Song J."/>
            <person name="Yoshizawa S."/>
            <person name="Kogure K."/>
        </authorList>
    </citation>
    <scope>NUCLEOTIDE SEQUENCE [LARGE SCALE GENOMIC DNA]</scope>
    <source>
        <strain evidence="11 12">SAORIC-165</strain>
    </source>
</reference>
<evidence type="ECO:0000256" key="8">
    <source>
        <dbReference type="ARBA" id="ARBA00023136"/>
    </source>
</evidence>
<dbReference type="GO" id="GO:0046930">
    <property type="term" value="C:pore complex"/>
    <property type="evidence" value="ECO:0007669"/>
    <property type="project" value="UniProtKB-KW"/>
</dbReference>
<dbReference type="AlphaFoldDB" id="A0A2S7U3D9"/>
<comment type="similarity">
    <text evidence="2">Belongs to the porin LamB (TC 1.B.3) family.</text>
</comment>
<dbReference type="GO" id="GO:0015774">
    <property type="term" value="P:polysaccharide transport"/>
    <property type="evidence" value="ECO:0007669"/>
    <property type="project" value="TreeGrafter"/>
</dbReference>
<keyword evidence="6" id="KW-0406">Ion transport</keyword>
<dbReference type="PANTHER" id="PTHR38762">
    <property type="entry name" value="CRYPTIC OUTER MEMBRANE PORIN BGLH-RELATED"/>
    <property type="match status" value="1"/>
</dbReference>
<evidence type="ECO:0008006" key="13">
    <source>
        <dbReference type="Google" id="ProtNLM"/>
    </source>
</evidence>
<dbReference type="Gene3D" id="2.40.170.10">
    <property type="entry name" value="Porin, LamB type"/>
    <property type="match status" value="1"/>
</dbReference>
<evidence type="ECO:0000256" key="9">
    <source>
        <dbReference type="ARBA" id="ARBA00023237"/>
    </source>
</evidence>
<protein>
    <recommendedName>
        <fullName evidence="13">Porin</fullName>
    </recommendedName>
</protein>
<comment type="subcellular location">
    <subcellularLocation>
        <location evidence="1">Cell outer membrane</location>
        <topology evidence="1">Multi-pass membrane protein</topology>
    </subcellularLocation>
</comment>
<evidence type="ECO:0000313" key="12">
    <source>
        <dbReference type="Proteomes" id="UP000239907"/>
    </source>
</evidence>
<dbReference type="InterPro" id="IPR050286">
    <property type="entry name" value="G_neg_Bact_CarbUptk_Porin"/>
</dbReference>
<dbReference type="InterPro" id="IPR003192">
    <property type="entry name" value="Porin_LamB"/>
</dbReference>
<keyword evidence="3" id="KW-0813">Transport</keyword>
<organism evidence="11 12">
    <name type="scientific">Rubritalea profundi</name>
    <dbReference type="NCBI Taxonomy" id="1658618"/>
    <lineage>
        <taxon>Bacteria</taxon>
        <taxon>Pseudomonadati</taxon>
        <taxon>Verrucomicrobiota</taxon>
        <taxon>Verrucomicrobiia</taxon>
        <taxon>Verrucomicrobiales</taxon>
        <taxon>Rubritaleaceae</taxon>
        <taxon>Rubritalea</taxon>
    </lineage>
</organism>
<name>A0A2S7U3D9_9BACT</name>
<evidence type="ECO:0000256" key="1">
    <source>
        <dbReference type="ARBA" id="ARBA00004571"/>
    </source>
</evidence>
<dbReference type="EMBL" id="MQWA01000001">
    <property type="protein sequence ID" value="PQJ28832.1"/>
    <property type="molecule type" value="Genomic_DNA"/>
</dbReference>
<evidence type="ECO:0000256" key="3">
    <source>
        <dbReference type="ARBA" id="ARBA00022448"/>
    </source>
</evidence>
<gene>
    <name evidence="11" type="ORF">BSZ32_10235</name>
</gene>
<keyword evidence="10" id="KW-0175">Coiled coil</keyword>